<evidence type="ECO:0000313" key="5">
    <source>
        <dbReference type="EMBL" id="CAF4523926.1"/>
    </source>
</evidence>
<evidence type="ECO:0000313" key="4">
    <source>
        <dbReference type="EMBL" id="CAF3523755.1"/>
    </source>
</evidence>
<protein>
    <submittedName>
        <fullName evidence="2">Uncharacterized protein</fullName>
    </submittedName>
</protein>
<accession>A0A817ZGM7</accession>
<dbReference type="Proteomes" id="UP000663869">
    <property type="component" value="Unassembled WGS sequence"/>
</dbReference>
<evidence type="ECO:0000256" key="1">
    <source>
        <dbReference type="SAM" id="MobiDB-lite"/>
    </source>
</evidence>
<gene>
    <name evidence="3" type="ORF">FME351_LOCUS18097</name>
    <name evidence="4" type="ORF">FME351_LOCUS18098</name>
    <name evidence="5" type="ORF">HFQ381_LOCUS29299</name>
    <name evidence="2" type="ORF">LUA448_LOCUS16691</name>
    <name evidence="6" type="ORF">TSG867_LOCUS30255</name>
    <name evidence="7" type="ORF">TSG867_LOCUS30256</name>
</gene>
<dbReference type="EMBL" id="CAJOBO010004545">
    <property type="protein sequence ID" value="CAF4523926.1"/>
    <property type="molecule type" value="Genomic_DNA"/>
</dbReference>
<dbReference type="GO" id="GO:0003676">
    <property type="term" value="F:nucleic acid binding"/>
    <property type="evidence" value="ECO:0007669"/>
    <property type="project" value="InterPro"/>
</dbReference>
<evidence type="ECO:0000313" key="2">
    <source>
        <dbReference type="EMBL" id="CAF3391281.1"/>
    </source>
</evidence>
<comment type="caution">
    <text evidence="2">The sequence shown here is derived from an EMBL/GenBank/DDBJ whole genome shotgun (WGS) entry which is preliminary data.</text>
</comment>
<evidence type="ECO:0000313" key="8">
    <source>
        <dbReference type="Proteomes" id="UP000663833"/>
    </source>
</evidence>
<dbReference type="EMBL" id="CAJOBQ010004710">
    <property type="protein sequence ID" value="CAF4642211.1"/>
    <property type="molecule type" value="Genomic_DNA"/>
</dbReference>
<reference evidence="2" key="1">
    <citation type="submission" date="2021-02" db="EMBL/GenBank/DDBJ databases">
        <authorList>
            <person name="Nowell W R."/>
        </authorList>
    </citation>
    <scope>NUCLEOTIDE SEQUENCE</scope>
</reference>
<organism evidence="2 8">
    <name type="scientific">Rotaria socialis</name>
    <dbReference type="NCBI Taxonomy" id="392032"/>
    <lineage>
        <taxon>Eukaryota</taxon>
        <taxon>Metazoa</taxon>
        <taxon>Spiralia</taxon>
        <taxon>Gnathifera</taxon>
        <taxon>Rotifera</taxon>
        <taxon>Eurotatoria</taxon>
        <taxon>Bdelloidea</taxon>
        <taxon>Philodinida</taxon>
        <taxon>Philodinidae</taxon>
        <taxon>Rotaria</taxon>
    </lineage>
</organism>
<dbReference type="Proteomes" id="UP000663833">
    <property type="component" value="Unassembled WGS sequence"/>
</dbReference>
<evidence type="ECO:0000313" key="7">
    <source>
        <dbReference type="EMBL" id="CAF4642211.1"/>
    </source>
</evidence>
<dbReference type="Proteomes" id="UP000663851">
    <property type="component" value="Unassembled WGS sequence"/>
</dbReference>
<proteinExistence type="predicted"/>
<dbReference type="EMBL" id="CAJNYU010002255">
    <property type="protein sequence ID" value="CAF3523737.1"/>
    <property type="molecule type" value="Genomic_DNA"/>
</dbReference>
<evidence type="ECO:0000313" key="6">
    <source>
        <dbReference type="EMBL" id="CAF4642202.1"/>
    </source>
</evidence>
<dbReference type="EMBL" id="CAJNYU010002255">
    <property type="protein sequence ID" value="CAF3523755.1"/>
    <property type="molecule type" value="Genomic_DNA"/>
</dbReference>
<name>A0A817ZGM7_9BILA</name>
<sequence>MPIKLSEQADSEIKFQLHALLAENIYPNIDNLLDRLYQLHNDFPVHSKTTFRRHLHRISFSYKSPAKVNEIAVEFDVEIVRLPVRHCCLNPTELCWANLKDYVRKGNTRFQLTNVRELASQFITSYDGGAATKVIKRTQKIQNKFKIADRYVEENIEPMLDDEESSEESDVVSSDDE</sequence>
<dbReference type="InterPro" id="IPR036397">
    <property type="entry name" value="RNaseH_sf"/>
</dbReference>
<dbReference type="EMBL" id="CAJOBQ010004710">
    <property type="protein sequence ID" value="CAF4642202.1"/>
    <property type="molecule type" value="Genomic_DNA"/>
</dbReference>
<dbReference type="Proteomes" id="UP000663862">
    <property type="component" value="Unassembled WGS sequence"/>
</dbReference>
<feature type="region of interest" description="Disordered" evidence="1">
    <location>
        <begin position="156"/>
        <end position="177"/>
    </location>
</feature>
<dbReference type="EMBL" id="CAJNYD010002086">
    <property type="protein sequence ID" value="CAF3391281.1"/>
    <property type="molecule type" value="Genomic_DNA"/>
</dbReference>
<evidence type="ECO:0000313" key="3">
    <source>
        <dbReference type="EMBL" id="CAF3523737.1"/>
    </source>
</evidence>
<dbReference type="AlphaFoldDB" id="A0A817ZGM7"/>
<dbReference type="Gene3D" id="3.30.420.10">
    <property type="entry name" value="Ribonuclease H-like superfamily/Ribonuclease H"/>
    <property type="match status" value="1"/>
</dbReference>